<dbReference type="PANTHER" id="PTHR37015">
    <property type="entry name" value="REVERSE TRANSCRIPTASE DOMAIN-CONTAINING PROTEIN"/>
    <property type="match status" value="1"/>
</dbReference>
<feature type="compositionally biased region" description="Pro residues" evidence="1">
    <location>
        <begin position="402"/>
        <end position="411"/>
    </location>
</feature>
<feature type="compositionally biased region" description="Pro residues" evidence="1">
    <location>
        <begin position="377"/>
        <end position="387"/>
    </location>
</feature>
<accession>A0A6G1JHC0</accession>
<name>A0A6G1JHC0_9PLEO</name>
<feature type="region of interest" description="Disordered" evidence="1">
    <location>
        <begin position="368"/>
        <end position="417"/>
    </location>
</feature>
<evidence type="ECO:0008006" key="4">
    <source>
        <dbReference type="Google" id="ProtNLM"/>
    </source>
</evidence>
<organism evidence="2 3">
    <name type="scientific">Lentithecium fluviatile CBS 122367</name>
    <dbReference type="NCBI Taxonomy" id="1168545"/>
    <lineage>
        <taxon>Eukaryota</taxon>
        <taxon>Fungi</taxon>
        <taxon>Dikarya</taxon>
        <taxon>Ascomycota</taxon>
        <taxon>Pezizomycotina</taxon>
        <taxon>Dothideomycetes</taxon>
        <taxon>Pleosporomycetidae</taxon>
        <taxon>Pleosporales</taxon>
        <taxon>Massarineae</taxon>
        <taxon>Lentitheciaceae</taxon>
        <taxon>Lentithecium</taxon>
    </lineage>
</organism>
<dbReference type="Proteomes" id="UP000799291">
    <property type="component" value="Unassembled WGS sequence"/>
</dbReference>
<reference evidence="2" key="1">
    <citation type="journal article" date="2020" name="Stud. Mycol.">
        <title>101 Dothideomycetes genomes: a test case for predicting lifestyles and emergence of pathogens.</title>
        <authorList>
            <person name="Haridas S."/>
            <person name="Albert R."/>
            <person name="Binder M."/>
            <person name="Bloem J."/>
            <person name="Labutti K."/>
            <person name="Salamov A."/>
            <person name="Andreopoulos B."/>
            <person name="Baker S."/>
            <person name="Barry K."/>
            <person name="Bills G."/>
            <person name="Bluhm B."/>
            <person name="Cannon C."/>
            <person name="Castanera R."/>
            <person name="Culley D."/>
            <person name="Daum C."/>
            <person name="Ezra D."/>
            <person name="Gonzalez J."/>
            <person name="Henrissat B."/>
            <person name="Kuo A."/>
            <person name="Liang C."/>
            <person name="Lipzen A."/>
            <person name="Lutzoni F."/>
            <person name="Magnuson J."/>
            <person name="Mondo S."/>
            <person name="Nolan M."/>
            <person name="Ohm R."/>
            <person name="Pangilinan J."/>
            <person name="Park H.-J."/>
            <person name="Ramirez L."/>
            <person name="Alfaro M."/>
            <person name="Sun H."/>
            <person name="Tritt A."/>
            <person name="Yoshinaga Y."/>
            <person name="Zwiers L.-H."/>
            <person name="Turgeon B."/>
            <person name="Goodwin S."/>
            <person name="Spatafora J."/>
            <person name="Crous P."/>
            <person name="Grigoriev I."/>
        </authorList>
    </citation>
    <scope>NUCLEOTIDE SEQUENCE</scope>
    <source>
        <strain evidence="2">CBS 122367</strain>
    </source>
</reference>
<dbReference type="OrthoDB" id="74545at2759"/>
<keyword evidence="3" id="KW-1185">Reference proteome</keyword>
<evidence type="ECO:0000313" key="2">
    <source>
        <dbReference type="EMBL" id="KAF2689944.1"/>
    </source>
</evidence>
<gene>
    <name evidence="2" type="ORF">K458DRAFT_356325</name>
</gene>
<dbReference type="PANTHER" id="PTHR37015:SF2">
    <property type="entry name" value="REVERSE TRANSCRIPTASE DOMAIN-CONTAINING PROTEIN"/>
    <property type="match status" value="1"/>
</dbReference>
<dbReference type="AlphaFoldDB" id="A0A6G1JHC0"/>
<sequence length="938" mass="104937">MTSRLPPIAISPVVREAVTLKAGELAGAKAAFKNRYDGETTETNTIARLDALLERIKELDPNLGHDDDLDILKRVVEQARNDHSVSETKLLRLEKDLKGKLEKHANRLEVSSLHVELLKEALAHGDDDTASLATKVNTATLEDGFEIVDDGLEDNLDNFEKYAFKAKNVDTAAIEAYLEALFENPAAKTQLGQIRENMKTYGDGLMMDEAGVDEDMLTWCIADLLQNPLLSPNKKETLEEYLQSPLAVRELAGTLSMKSVQHWNWRNADKGGLPVTARHNGEGIYCIAVEEDVIDMLFLHCLAVGWSLTLMECLSNAVLSKGLWPGNRPLTTNEQEKREYYILAPRPKETKSCSTCHPPPPPIPYCGTMPLPRRRGGPPPPPLPPPSTAWMSKARNKASRYPCPPPPPSSPPASLQELNDGRYRNYMKHFFLSRLPTFDGQPERTSQEETQAILLKTLATELRVREAFDGSAHGMTANFEAFATSLPHTTILTVLKFLGVPDRWLETFTHFLAAPLNMGPLVRGTSDQVLIRKCGVPVAHGLELFFSEALLFFLDLAVHQKTNTYLFRLRDKCYSVGTEDQRNHTIREIELFANTMGLTAYTHNYLDAQPISFLQVSAKPISFTLDNKKIEAYAHRVKEQLAAAPTVLSWIHTWNATIGTYQPHLFGPLANVFGKAHLAAVTQAYNTIHAVLFPDSNLTAHIASLLLCHLNGPKHLPDLPSALEPLIYLPHAYGGLGVKNPYVTLNLARDMLEDPQAELMRYLEAEKKHYDTALKNFIAMSSAAKAEKLKQIFGEDTERIASIFEASPSSFPSFKSFTQDRERAAYPPTPTPPSHPHLLSTYTFLLATPTDIRTMTHDKIADEVMRLSLKRGMKRLNKLSEEDRWTLQLYGEECFERYGGLEVWVGESVPREVLKVVRGEVGVAELRREEGEMDGMNY</sequence>
<evidence type="ECO:0000313" key="3">
    <source>
        <dbReference type="Proteomes" id="UP000799291"/>
    </source>
</evidence>
<dbReference type="EMBL" id="MU005571">
    <property type="protein sequence ID" value="KAF2689944.1"/>
    <property type="molecule type" value="Genomic_DNA"/>
</dbReference>
<proteinExistence type="predicted"/>
<protein>
    <recommendedName>
        <fullName evidence="4">Reverse transcriptase domain-containing protein</fullName>
    </recommendedName>
</protein>
<evidence type="ECO:0000256" key="1">
    <source>
        <dbReference type="SAM" id="MobiDB-lite"/>
    </source>
</evidence>